<dbReference type="Proteomes" id="UP001552299">
    <property type="component" value="Unassembled WGS sequence"/>
</dbReference>
<evidence type="ECO:0000313" key="3">
    <source>
        <dbReference type="Proteomes" id="UP001552299"/>
    </source>
</evidence>
<evidence type="ECO:0000313" key="2">
    <source>
        <dbReference type="EMBL" id="KAL0919464.1"/>
    </source>
</evidence>
<dbReference type="InterPro" id="IPR019446">
    <property type="entry name" value="BMT5-like"/>
</dbReference>
<dbReference type="InterPro" id="IPR029063">
    <property type="entry name" value="SAM-dependent_MTases_sf"/>
</dbReference>
<name>A0ABD0V3H4_DENTH</name>
<dbReference type="SUPFAM" id="SSF53335">
    <property type="entry name" value="S-adenosyl-L-methionine-dependent methyltransferases"/>
    <property type="match status" value="1"/>
</dbReference>
<dbReference type="AlphaFoldDB" id="A0ABD0V3H4"/>
<gene>
    <name evidence="2" type="ORF">M5K25_011559</name>
</gene>
<dbReference type="Gene3D" id="3.40.50.150">
    <property type="entry name" value="Vaccinia Virus protein VP39"/>
    <property type="match status" value="1"/>
</dbReference>
<keyword evidence="3" id="KW-1185">Reference proteome</keyword>
<feature type="domain" description="25S rRNA (uridine-N(3))-methyltransferase BMT5-like" evidence="1">
    <location>
        <begin position="17"/>
        <end position="182"/>
    </location>
</feature>
<dbReference type="EMBL" id="JANQDX010000009">
    <property type="protein sequence ID" value="KAL0919464.1"/>
    <property type="molecule type" value="Genomic_DNA"/>
</dbReference>
<dbReference type="PANTHER" id="PTHR11538">
    <property type="entry name" value="PHENYLALANYL-TRNA SYNTHETASE"/>
    <property type="match status" value="1"/>
</dbReference>
<dbReference type="FunFam" id="3.40.50.150:FF:000440">
    <property type="entry name" value="Os09g0479300 protein"/>
    <property type="match status" value="1"/>
</dbReference>
<proteinExistence type="predicted"/>
<protein>
    <recommendedName>
        <fullName evidence="1">25S rRNA (uridine-N(3))-methyltransferase BMT5-like domain-containing protein</fullName>
    </recommendedName>
</protein>
<organism evidence="2 3">
    <name type="scientific">Dendrobium thyrsiflorum</name>
    <name type="common">Pinecone-like raceme dendrobium</name>
    <name type="synonym">Orchid</name>
    <dbReference type="NCBI Taxonomy" id="117978"/>
    <lineage>
        <taxon>Eukaryota</taxon>
        <taxon>Viridiplantae</taxon>
        <taxon>Streptophyta</taxon>
        <taxon>Embryophyta</taxon>
        <taxon>Tracheophyta</taxon>
        <taxon>Spermatophyta</taxon>
        <taxon>Magnoliopsida</taxon>
        <taxon>Liliopsida</taxon>
        <taxon>Asparagales</taxon>
        <taxon>Orchidaceae</taxon>
        <taxon>Epidendroideae</taxon>
        <taxon>Malaxideae</taxon>
        <taxon>Dendrobiinae</taxon>
        <taxon>Dendrobium</taxon>
    </lineage>
</organism>
<dbReference type="PANTHER" id="PTHR11538:SF26">
    <property type="entry name" value="FERREDOXIN-FOLD ANTICODON-BINDING DOMAIN-CONTAINING PROTEIN 1"/>
    <property type="match status" value="1"/>
</dbReference>
<sequence>MVEVMWTNCYCSAQKILLVGEGDFSFSLYLATAFGSAFNIVATSLDSYDVLLKKYRKAQSNVEKLKKMGAIILHEIDATQMKNNGFLSNHKFDRIVFNFPHAGFKGKEDNPALIRLHQELLLRFFYNASQMLQPYGEIHVRHKTSAPFCYWELAYLAERNSLTLFKSTPFKIEDYPGYNNKRGDGSRSDDPFPLGKCSTFIFKNKYYFQLQNIDYMQMNEASGGMSHRNLIELNGSSSRGSRAEGMRRVLDTQTELMELHLRLRALVHLYGR</sequence>
<accession>A0ABD0V3H4</accession>
<comment type="caution">
    <text evidence="2">The sequence shown here is derived from an EMBL/GenBank/DDBJ whole genome shotgun (WGS) entry which is preliminary data.</text>
</comment>
<evidence type="ECO:0000259" key="1">
    <source>
        <dbReference type="Pfam" id="PF10354"/>
    </source>
</evidence>
<dbReference type="Pfam" id="PF10354">
    <property type="entry name" value="BMT5-like"/>
    <property type="match status" value="1"/>
</dbReference>
<reference evidence="2 3" key="1">
    <citation type="journal article" date="2024" name="Plant Biotechnol. J.">
        <title>Dendrobium thyrsiflorum genome and its molecular insights into genes involved in important horticultural traits.</title>
        <authorList>
            <person name="Chen B."/>
            <person name="Wang J.Y."/>
            <person name="Zheng P.J."/>
            <person name="Li K.L."/>
            <person name="Liang Y.M."/>
            <person name="Chen X.F."/>
            <person name="Zhang C."/>
            <person name="Zhao X."/>
            <person name="He X."/>
            <person name="Zhang G.Q."/>
            <person name="Liu Z.J."/>
            <person name="Xu Q."/>
        </authorList>
    </citation>
    <scope>NUCLEOTIDE SEQUENCE [LARGE SCALE GENOMIC DNA]</scope>
    <source>
        <strain evidence="2">GZMU011</strain>
    </source>
</reference>